<feature type="domain" description="Methylmalonyl-CoA mutase alpha/beta chain catalytic" evidence="1">
    <location>
        <begin position="139"/>
        <end position="451"/>
    </location>
</feature>
<accession>A0A507ZEP4</accession>
<gene>
    <name evidence="2" type="ORF">FKR84_11085</name>
</gene>
<dbReference type="SUPFAM" id="SSF51703">
    <property type="entry name" value="Cobalamin (vitamin B12)-dependent enzymes"/>
    <property type="match status" value="1"/>
</dbReference>
<dbReference type="InterPro" id="IPR016176">
    <property type="entry name" value="Cbl-dep_enz_cat"/>
</dbReference>
<protein>
    <submittedName>
        <fullName evidence="2">Methylmalonyl-CoA mutase</fullName>
    </submittedName>
</protein>
<dbReference type="GO" id="GO:0031419">
    <property type="term" value="F:cobalamin binding"/>
    <property type="evidence" value="ECO:0007669"/>
    <property type="project" value="InterPro"/>
</dbReference>
<dbReference type="GO" id="GO:0016866">
    <property type="term" value="F:intramolecular transferase activity"/>
    <property type="evidence" value="ECO:0007669"/>
    <property type="project" value="InterPro"/>
</dbReference>
<evidence type="ECO:0000313" key="3">
    <source>
        <dbReference type="Proteomes" id="UP000317169"/>
    </source>
</evidence>
<proteinExistence type="predicted"/>
<evidence type="ECO:0000313" key="2">
    <source>
        <dbReference type="EMBL" id="TQD35407.1"/>
    </source>
</evidence>
<dbReference type="AlphaFoldDB" id="A0A507ZEP4"/>
<dbReference type="OrthoDB" id="9762378at2"/>
<dbReference type="Pfam" id="PF01642">
    <property type="entry name" value="MM_CoA_mutase"/>
    <property type="match status" value="1"/>
</dbReference>
<dbReference type="InterPro" id="IPR006099">
    <property type="entry name" value="MeMalonylCoA_mutase_a/b_cat"/>
</dbReference>
<dbReference type="Proteomes" id="UP000317169">
    <property type="component" value="Unassembled WGS sequence"/>
</dbReference>
<dbReference type="EMBL" id="VIAR01000012">
    <property type="protein sequence ID" value="TQD35407.1"/>
    <property type="molecule type" value="Genomic_DNA"/>
</dbReference>
<organism evidence="2 3">
    <name type="scientific">Haloflavibacter putidus</name>
    <dbReference type="NCBI Taxonomy" id="2576776"/>
    <lineage>
        <taxon>Bacteria</taxon>
        <taxon>Pseudomonadati</taxon>
        <taxon>Bacteroidota</taxon>
        <taxon>Flavobacteriia</taxon>
        <taxon>Flavobacteriales</taxon>
        <taxon>Flavobacteriaceae</taxon>
        <taxon>Haloflavibacter</taxon>
    </lineage>
</organism>
<keyword evidence="3" id="KW-1185">Reference proteome</keyword>
<dbReference type="CDD" id="cd03677">
    <property type="entry name" value="MM_CoA_mutase_beta"/>
    <property type="match status" value="1"/>
</dbReference>
<dbReference type="PANTHER" id="PTHR48101">
    <property type="entry name" value="METHYLMALONYL-COA MUTASE, MITOCHONDRIAL-RELATED"/>
    <property type="match status" value="1"/>
</dbReference>
<dbReference type="RefSeq" id="WP_141422381.1">
    <property type="nucleotide sequence ID" value="NZ_VIAR01000012.1"/>
</dbReference>
<dbReference type="PANTHER" id="PTHR48101:SF1">
    <property type="entry name" value="METHYLMALONYL-COA MUTASE, LARGE SUBUNIT"/>
    <property type="match status" value="1"/>
</dbReference>
<evidence type="ECO:0000259" key="1">
    <source>
        <dbReference type="Pfam" id="PF01642"/>
    </source>
</evidence>
<dbReference type="Gene3D" id="3.20.20.240">
    <property type="entry name" value="Methylmalonyl-CoA mutase"/>
    <property type="match status" value="1"/>
</dbReference>
<reference evidence="2 3" key="1">
    <citation type="submission" date="2019-06" db="EMBL/GenBank/DDBJ databases">
        <title>Flavibacter putida gen. nov., sp. nov., a novel marine bacterium of the family Flavobacteriaceae isolated from coastal seawater.</title>
        <authorList>
            <person name="Feng X."/>
        </authorList>
    </citation>
    <scope>NUCLEOTIDE SEQUENCE [LARGE SCALE GENOMIC DNA]</scope>
    <source>
        <strain evidence="2 3">PLHSN227</strain>
    </source>
</reference>
<name>A0A507ZEP4_9FLAO</name>
<comment type="caution">
    <text evidence="2">The sequence shown here is derived from an EMBL/GenBank/DDBJ whole genome shotgun (WGS) entry which is preliminary data.</text>
</comment>
<sequence length="460" mass="52986">MPKTLFEGFNEVSAKEWKQKIQADLKGEDYESLIFHSREGIDVKPFYHLDDAQEREISATPEKWQVTDKFEIDDTDNGIETIKHGLSKGAEALWLQLTSENIDLKKLLKSFDLAQIPVFLESKTFTEENLGELTSILKNKKHQVSLGIDIIGHLAASGNWHKDLKTDFETLETALTFQQNFQQIISVNTSVYQNAGATMVQELAYSLAHVNEYLNYLHQNKPEALENFQPVFKVACGSNYFFEIAKLRALRNLYASIAQAYDAPEEIKILAFPTLRNKTLYDYNVNLLRTTTECMSAILGSADYVCNIAYDSFYHKENEFGRRIARNQLLILKEESYFNKVSNISDGSYYIEELTQKLGEKALSIFKDIEKGGGYLKQLKEGIIQRKISESAKREENSFNETRKILVGTNKYKNEEDNMKNDLEIDPFLKVEKRRTLLQPIIQKRLAENLEKQRLANEHN</sequence>